<comment type="caution">
    <text evidence="1">The sequence shown here is derived from an EMBL/GenBank/DDBJ whole genome shotgun (WGS) entry which is preliminary data.</text>
</comment>
<evidence type="ECO:0000313" key="2">
    <source>
        <dbReference type="Proteomes" id="UP000541810"/>
    </source>
</evidence>
<sequence>MKIDLKWMLCFVAFASLAGCHTPERKTKTFDETVEDGKKEAVAAAVEALSADAEPFEPTRGIFDNDRPAWYRQGRLILHHNVKSNVYVIPDAKGNRLVSIVANHHKSVPRMVFEPKPNCLVWLEPIDEETQHITVTDLKANWHEAYIVTNEGVRPFGAEAYRDEIAELNASRAFFGSLREDLPK</sequence>
<accession>A0A7X0LKV2</accession>
<proteinExistence type="predicted"/>
<keyword evidence="2" id="KW-1185">Reference proteome</keyword>
<dbReference type="Proteomes" id="UP000541810">
    <property type="component" value="Unassembled WGS sequence"/>
</dbReference>
<reference evidence="1 2" key="1">
    <citation type="submission" date="2020-08" db="EMBL/GenBank/DDBJ databases">
        <title>Genomic Encyclopedia of Type Strains, Phase IV (KMG-IV): sequencing the most valuable type-strain genomes for metagenomic binning, comparative biology and taxonomic classification.</title>
        <authorList>
            <person name="Goeker M."/>
        </authorList>
    </citation>
    <scope>NUCLEOTIDE SEQUENCE [LARGE SCALE GENOMIC DNA]</scope>
    <source>
        <strain evidence="1 2">DSM 103725</strain>
    </source>
</reference>
<evidence type="ECO:0000313" key="1">
    <source>
        <dbReference type="EMBL" id="MBB6430830.1"/>
    </source>
</evidence>
<dbReference type="RefSeq" id="WP_184678324.1">
    <property type="nucleotide sequence ID" value="NZ_JACHGY010000001.1"/>
</dbReference>
<protein>
    <submittedName>
        <fullName evidence="1">Uncharacterized protein</fullName>
    </submittedName>
</protein>
<name>A0A7X0LKV2_9BACT</name>
<dbReference type="EMBL" id="JACHGY010000001">
    <property type="protein sequence ID" value="MBB6430830.1"/>
    <property type="molecule type" value="Genomic_DNA"/>
</dbReference>
<gene>
    <name evidence="1" type="ORF">HNQ40_002636</name>
</gene>
<dbReference type="PROSITE" id="PS51257">
    <property type="entry name" value="PROKAR_LIPOPROTEIN"/>
    <property type="match status" value="1"/>
</dbReference>
<organism evidence="1 2">
    <name type="scientific">Algisphaera agarilytica</name>
    <dbReference type="NCBI Taxonomy" id="1385975"/>
    <lineage>
        <taxon>Bacteria</taxon>
        <taxon>Pseudomonadati</taxon>
        <taxon>Planctomycetota</taxon>
        <taxon>Phycisphaerae</taxon>
        <taxon>Phycisphaerales</taxon>
        <taxon>Phycisphaeraceae</taxon>
        <taxon>Algisphaera</taxon>
    </lineage>
</organism>
<dbReference type="AlphaFoldDB" id="A0A7X0LKV2"/>